<name>D4DVE1_NEIEG</name>
<reference evidence="1 2" key="1">
    <citation type="submission" date="2010-02" db="EMBL/GenBank/DDBJ databases">
        <authorList>
            <person name="Weinstock G."/>
            <person name="Sodergren E."/>
            <person name="Clifton S."/>
            <person name="Fulton L."/>
            <person name="Fulton B."/>
            <person name="Courtney L."/>
            <person name="Fronick C."/>
            <person name="Harrison M."/>
            <person name="Strong C."/>
            <person name="Farmer C."/>
            <person name="Delahaunty K."/>
            <person name="Markovic C."/>
            <person name="Hall O."/>
            <person name="Minx P."/>
            <person name="Tomlinson C."/>
            <person name="Mitreva M."/>
            <person name="Nelson J."/>
            <person name="Hou S."/>
            <person name="Wollam A."/>
            <person name="Pepin K.H."/>
            <person name="Johnson M."/>
            <person name="Bhonagiri V."/>
            <person name="Zhang X."/>
            <person name="Suruliraj S."/>
            <person name="Warren W."/>
            <person name="Chinwalla A."/>
            <person name="Mardis E.R."/>
            <person name="Wilson R.K."/>
        </authorList>
    </citation>
    <scope>NUCLEOTIDE SEQUENCE [LARGE SCALE GENOMIC DNA]</scope>
    <source>
        <strain evidence="1 2">ATCC 29315</strain>
    </source>
</reference>
<organism evidence="1 2">
    <name type="scientific">Neisseria elongata subsp. glycolytica ATCC 29315</name>
    <dbReference type="NCBI Taxonomy" id="546263"/>
    <lineage>
        <taxon>Bacteria</taxon>
        <taxon>Pseudomonadati</taxon>
        <taxon>Pseudomonadota</taxon>
        <taxon>Betaproteobacteria</taxon>
        <taxon>Neisseriales</taxon>
        <taxon>Neisseriaceae</taxon>
        <taxon>Neisseria</taxon>
    </lineage>
</organism>
<evidence type="ECO:0000313" key="2">
    <source>
        <dbReference type="Proteomes" id="UP000005536"/>
    </source>
</evidence>
<accession>D4DVE1</accession>
<evidence type="ECO:0000313" key="1">
    <source>
        <dbReference type="EMBL" id="EFE48224.1"/>
    </source>
</evidence>
<comment type="caution">
    <text evidence="1">The sequence shown here is derived from an EMBL/GenBank/DDBJ whole genome shotgun (WGS) entry which is preliminary data.</text>
</comment>
<gene>
    <name evidence="1" type="ORF">NEIELOOT_03058</name>
</gene>
<dbReference type="AlphaFoldDB" id="D4DVE1"/>
<proteinExistence type="predicted"/>
<dbReference type="EMBL" id="ADBF01000258">
    <property type="protein sequence ID" value="EFE48224.1"/>
    <property type="molecule type" value="Genomic_DNA"/>
</dbReference>
<protein>
    <submittedName>
        <fullName evidence="1">Uncharacterized protein</fullName>
    </submittedName>
</protein>
<sequence>MPPRPFGLPGRTDSEFARFRLGKLVCRKALFFGVFQLWHCP</sequence>
<dbReference type="Proteomes" id="UP000005536">
    <property type="component" value="Unassembled WGS sequence"/>
</dbReference>